<dbReference type="SUPFAM" id="SSF56112">
    <property type="entry name" value="Protein kinase-like (PK-like)"/>
    <property type="match status" value="1"/>
</dbReference>
<evidence type="ECO:0000256" key="12">
    <source>
        <dbReference type="ARBA" id="ARBA00023128"/>
    </source>
</evidence>
<dbReference type="InterPro" id="IPR011009">
    <property type="entry name" value="Kinase-like_dom_sf"/>
</dbReference>
<keyword evidence="11" id="KW-0809">Transit peptide</keyword>
<evidence type="ECO:0000313" key="18">
    <source>
        <dbReference type="MGI" id="MGI:1916193"/>
    </source>
</evidence>
<keyword evidence="10" id="KW-0460">Magnesium</keyword>
<evidence type="ECO:0000256" key="13">
    <source>
        <dbReference type="ARBA" id="ARBA00038349"/>
    </source>
</evidence>
<dbReference type="EC" id="2.7.11.1" evidence="3"/>
<name>A2AM76_MOUSE</name>
<proteinExistence type="inferred from homology"/>
<keyword evidence="5" id="KW-0808">Transferase</keyword>
<evidence type="ECO:0000256" key="14">
    <source>
        <dbReference type="ARBA" id="ARBA00047899"/>
    </source>
</evidence>
<dbReference type="AGR" id="MGI:1916193"/>
<dbReference type="Gene3D" id="1.10.510.10">
    <property type="entry name" value="Transferase(Phosphotransferase) domain 1"/>
    <property type="match status" value="1"/>
</dbReference>
<sequence length="168" mass="18496">MAPEVSTAHSGPSAVIDYSKADTWAVGAIAYEIFGLANPFYGQGSAHLESRSYQEAQLPEMPESVPPEARRLVRSLLQREASKRPSARLAANVLHLSLWGEHLLALKNLKLDKMIAWLLQQSAATLLADRLREKSCVETKLQMLFLANLECEALCQAALLLSSWRAAP</sequence>
<evidence type="ECO:0000256" key="1">
    <source>
        <dbReference type="ARBA" id="ARBA00001946"/>
    </source>
</evidence>
<keyword evidence="8" id="KW-0418">Kinase</keyword>
<evidence type="ECO:0000256" key="11">
    <source>
        <dbReference type="ARBA" id="ARBA00022946"/>
    </source>
</evidence>
<evidence type="ECO:0000256" key="9">
    <source>
        <dbReference type="ARBA" id="ARBA00022840"/>
    </source>
</evidence>
<gene>
    <name evidence="17 18" type="primary">Pink1</name>
</gene>
<comment type="catalytic activity">
    <reaction evidence="14">
        <text>L-threonyl-[protein] + ATP = O-phospho-L-threonyl-[protein] + ADP + H(+)</text>
        <dbReference type="Rhea" id="RHEA:46608"/>
        <dbReference type="Rhea" id="RHEA-COMP:11060"/>
        <dbReference type="Rhea" id="RHEA-COMP:11605"/>
        <dbReference type="ChEBI" id="CHEBI:15378"/>
        <dbReference type="ChEBI" id="CHEBI:30013"/>
        <dbReference type="ChEBI" id="CHEBI:30616"/>
        <dbReference type="ChEBI" id="CHEBI:61977"/>
        <dbReference type="ChEBI" id="CHEBI:456216"/>
        <dbReference type="EC" id="2.7.11.1"/>
    </reaction>
</comment>
<dbReference type="InterPro" id="IPR051511">
    <property type="entry name" value="MitoQC_Scaffold_Kinases"/>
</dbReference>
<dbReference type="SMR" id="A2AM76"/>
<dbReference type="InterPro" id="IPR000719">
    <property type="entry name" value="Prot_kinase_dom"/>
</dbReference>
<dbReference type="Antibodypedia" id="1105">
    <property type="antibodies" value="806 antibodies from 48 providers"/>
</dbReference>
<organism evidence="17 19">
    <name type="scientific">Mus musculus</name>
    <name type="common">Mouse</name>
    <dbReference type="NCBI Taxonomy" id="10090"/>
    <lineage>
        <taxon>Eukaryota</taxon>
        <taxon>Metazoa</taxon>
        <taxon>Chordata</taxon>
        <taxon>Craniata</taxon>
        <taxon>Vertebrata</taxon>
        <taxon>Euteleostomi</taxon>
        <taxon>Mammalia</taxon>
        <taxon>Eutheria</taxon>
        <taxon>Euarchontoglires</taxon>
        <taxon>Glires</taxon>
        <taxon>Rodentia</taxon>
        <taxon>Myomorpha</taxon>
        <taxon>Muroidea</taxon>
        <taxon>Muridae</taxon>
        <taxon>Murinae</taxon>
        <taxon>Mus</taxon>
        <taxon>Mus</taxon>
    </lineage>
</organism>
<reference evidence="17" key="3">
    <citation type="submission" date="2025-08" db="UniProtKB">
        <authorList>
            <consortium name="Ensembl"/>
        </authorList>
    </citation>
    <scope>IDENTIFICATION</scope>
    <source>
        <strain evidence="17">C57BL/6J</strain>
    </source>
</reference>
<dbReference type="Pfam" id="PF00069">
    <property type="entry name" value="Pkinase"/>
    <property type="match status" value="1"/>
</dbReference>
<evidence type="ECO:0000313" key="19">
    <source>
        <dbReference type="Proteomes" id="UP000000589"/>
    </source>
</evidence>
<evidence type="ECO:0000256" key="10">
    <source>
        <dbReference type="ARBA" id="ARBA00022842"/>
    </source>
</evidence>
<comment type="similarity">
    <text evidence="13">Belongs to the protein kinase superfamily.</text>
</comment>
<evidence type="ECO:0000256" key="5">
    <source>
        <dbReference type="ARBA" id="ARBA00022679"/>
    </source>
</evidence>
<keyword evidence="7" id="KW-0547">Nucleotide-binding</keyword>
<dbReference type="GO" id="GO:0005739">
    <property type="term" value="C:mitochondrion"/>
    <property type="evidence" value="ECO:0007669"/>
    <property type="project" value="UniProtKB-SubCell"/>
</dbReference>
<evidence type="ECO:0000259" key="16">
    <source>
        <dbReference type="PROSITE" id="PS50011"/>
    </source>
</evidence>
<dbReference type="PANTHER" id="PTHR22972:SF7">
    <property type="entry name" value="SERINE_THREONINE-PROTEIN KINASE PINK1, MITOCHONDRIAL"/>
    <property type="match status" value="1"/>
</dbReference>
<dbReference type="GO" id="GO:0005524">
    <property type="term" value="F:ATP binding"/>
    <property type="evidence" value="ECO:0007669"/>
    <property type="project" value="UniProtKB-KW"/>
</dbReference>
<comment type="subcellular location">
    <subcellularLocation>
        <location evidence="2">Mitochondrion</location>
    </subcellularLocation>
</comment>
<evidence type="ECO:0000256" key="4">
    <source>
        <dbReference type="ARBA" id="ARBA00022527"/>
    </source>
</evidence>
<dbReference type="HOGENOM" id="CLU_1585933_0_0_1"/>
<keyword evidence="6" id="KW-0479">Metal-binding</keyword>
<comment type="catalytic activity">
    <reaction evidence="15">
        <text>L-seryl-[protein] + ATP = O-phospho-L-seryl-[protein] + ADP + H(+)</text>
        <dbReference type="Rhea" id="RHEA:17989"/>
        <dbReference type="Rhea" id="RHEA-COMP:9863"/>
        <dbReference type="Rhea" id="RHEA-COMP:11604"/>
        <dbReference type="ChEBI" id="CHEBI:15378"/>
        <dbReference type="ChEBI" id="CHEBI:29999"/>
        <dbReference type="ChEBI" id="CHEBI:30616"/>
        <dbReference type="ChEBI" id="CHEBI:83421"/>
        <dbReference type="ChEBI" id="CHEBI:456216"/>
        <dbReference type="EC" id="2.7.11.1"/>
    </reaction>
</comment>
<feature type="domain" description="Protein kinase" evidence="16">
    <location>
        <begin position="1"/>
        <end position="98"/>
    </location>
</feature>
<evidence type="ECO:0000256" key="2">
    <source>
        <dbReference type="ARBA" id="ARBA00004173"/>
    </source>
</evidence>
<protein>
    <recommendedName>
        <fullName evidence="3">non-specific serine/threonine protein kinase</fullName>
        <ecNumber evidence="3">2.7.11.1</ecNumber>
    </recommendedName>
</protein>
<evidence type="ECO:0000256" key="8">
    <source>
        <dbReference type="ARBA" id="ARBA00022777"/>
    </source>
</evidence>
<keyword evidence="9" id="KW-0067">ATP-binding</keyword>
<dbReference type="ExpressionAtlas" id="A2AM76">
    <property type="expression patterns" value="baseline and differential"/>
</dbReference>
<reference evidence="17 19" key="2">
    <citation type="journal article" date="2011" name="PLoS Biol.">
        <title>Modernizing reference genome assemblies.</title>
        <authorList>
            <person name="Church D.M."/>
            <person name="Schneider V.A."/>
            <person name="Graves T."/>
            <person name="Auger K."/>
            <person name="Cunningham F."/>
            <person name="Bouk N."/>
            <person name="Chen H.C."/>
            <person name="Agarwala R."/>
            <person name="McLaren W.M."/>
            <person name="Ritchie G.R."/>
            <person name="Albracht D."/>
            <person name="Kremitzki M."/>
            <person name="Rock S."/>
            <person name="Kotkiewicz H."/>
            <person name="Kremitzki C."/>
            <person name="Wollam A."/>
            <person name="Trani L."/>
            <person name="Fulton L."/>
            <person name="Fulton R."/>
            <person name="Matthews L."/>
            <person name="Whitehead S."/>
            <person name="Chow W."/>
            <person name="Torrance J."/>
            <person name="Dunn M."/>
            <person name="Harden G."/>
            <person name="Threadgold G."/>
            <person name="Wood J."/>
            <person name="Collins J."/>
            <person name="Heath P."/>
            <person name="Griffiths G."/>
            <person name="Pelan S."/>
            <person name="Grafham D."/>
            <person name="Eichler E.E."/>
            <person name="Weinstock G."/>
            <person name="Mardis E.R."/>
            <person name="Wilson R.K."/>
            <person name="Howe K."/>
            <person name="Flicek P."/>
            <person name="Hubbard T."/>
        </authorList>
    </citation>
    <scope>NUCLEOTIDE SEQUENCE [LARGE SCALE GENOMIC DNA]</scope>
    <source>
        <strain evidence="17 19">C57BL/6J</strain>
    </source>
</reference>
<evidence type="ECO:0000256" key="7">
    <source>
        <dbReference type="ARBA" id="ARBA00022741"/>
    </source>
</evidence>
<evidence type="ECO:0000313" key="17">
    <source>
        <dbReference type="Ensembl" id="ENSMUSP00000101442.2"/>
    </source>
</evidence>
<evidence type="ECO:0000256" key="6">
    <source>
        <dbReference type="ARBA" id="ARBA00022723"/>
    </source>
</evidence>
<reference evidence="17" key="4">
    <citation type="submission" date="2025-09" db="UniProtKB">
        <authorList>
            <consortium name="Ensembl"/>
        </authorList>
    </citation>
    <scope>IDENTIFICATION</scope>
    <source>
        <strain evidence="17">C57BL/6J</strain>
    </source>
</reference>
<dbReference type="GO" id="GO:0004674">
    <property type="term" value="F:protein serine/threonine kinase activity"/>
    <property type="evidence" value="ECO:0007669"/>
    <property type="project" value="UniProtKB-KW"/>
</dbReference>
<dbReference type="PANTHER" id="PTHR22972">
    <property type="entry name" value="SERINE/THREONINE PROTEIN KINASE"/>
    <property type="match status" value="1"/>
</dbReference>
<accession>A2AM76</accession>
<keyword evidence="12" id="KW-0496">Mitochondrion</keyword>
<keyword evidence="4" id="KW-0723">Serine/threonine-protein kinase</keyword>
<dbReference type="GeneTree" id="ENSGT00390000001206"/>
<dbReference type="Proteomes" id="UP000000589">
    <property type="component" value="Chromosome 4"/>
</dbReference>
<dbReference type="VEuPathDB" id="HostDB:ENSMUSG00000028756"/>
<reference evidence="17 19" key="1">
    <citation type="journal article" date="2009" name="PLoS Biol.">
        <title>Lineage-specific biology revealed by a finished genome assembly of the mouse.</title>
        <authorList>
            <consortium name="Mouse Genome Sequencing Consortium"/>
            <person name="Church D.M."/>
            <person name="Goodstadt L."/>
            <person name="Hillier L.W."/>
            <person name="Zody M.C."/>
            <person name="Goldstein S."/>
            <person name="She X."/>
            <person name="Bult C.J."/>
            <person name="Agarwala R."/>
            <person name="Cherry J.L."/>
            <person name="DiCuccio M."/>
            <person name="Hlavina W."/>
            <person name="Kapustin Y."/>
            <person name="Meric P."/>
            <person name="Maglott D."/>
            <person name="Birtle Z."/>
            <person name="Marques A.C."/>
            <person name="Graves T."/>
            <person name="Zhou S."/>
            <person name="Teague B."/>
            <person name="Potamousis K."/>
            <person name="Churas C."/>
            <person name="Place M."/>
            <person name="Herschleb J."/>
            <person name="Runnheim R."/>
            <person name="Forrest D."/>
            <person name="Amos-Landgraf J."/>
            <person name="Schwartz D.C."/>
            <person name="Cheng Z."/>
            <person name="Lindblad-Toh K."/>
            <person name="Eichler E.E."/>
            <person name="Ponting C.P."/>
        </authorList>
    </citation>
    <scope>NUCLEOTIDE SEQUENCE [LARGE SCALE GENOMIC DNA]</scope>
    <source>
        <strain evidence="17 19">C57BL/6J</strain>
    </source>
</reference>
<evidence type="ECO:0000256" key="3">
    <source>
        <dbReference type="ARBA" id="ARBA00012513"/>
    </source>
</evidence>
<comment type="cofactor">
    <cofactor evidence="1">
        <name>Mg(2+)</name>
        <dbReference type="ChEBI" id="CHEBI:18420"/>
    </cofactor>
</comment>
<dbReference type="AlphaFoldDB" id="A2AM76"/>
<dbReference type="PROSITE" id="PS50011">
    <property type="entry name" value="PROTEIN_KINASE_DOM"/>
    <property type="match status" value="1"/>
</dbReference>
<dbReference type="Ensembl" id="ENSMUST00000105816.8">
    <property type="protein sequence ID" value="ENSMUSP00000101442.2"/>
    <property type="gene ID" value="ENSMUSG00000028756.13"/>
</dbReference>
<dbReference type="Bgee" id="ENSMUSG00000028756">
    <property type="expression patterns" value="Expressed in hindlimb stylopod muscle and 252 other cell types or tissues"/>
</dbReference>
<dbReference type="GO" id="GO:0046872">
    <property type="term" value="F:metal ion binding"/>
    <property type="evidence" value="ECO:0007669"/>
    <property type="project" value="UniProtKB-KW"/>
</dbReference>
<evidence type="ECO:0000256" key="15">
    <source>
        <dbReference type="ARBA" id="ARBA00048679"/>
    </source>
</evidence>
<dbReference type="MGI" id="MGI:1916193">
    <property type="gene designation" value="Pink1"/>
</dbReference>
<keyword evidence="19" id="KW-1185">Reference proteome</keyword>